<dbReference type="Gene3D" id="6.10.250.1120">
    <property type="match status" value="1"/>
</dbReference>
<organism evidence="2 3">
    <name type="scientific">Garciella nitratireducens DSM 15102</name>
    <dbReference type="NCBI Taxonomy" id="1121911"/>
    <lineage>
        <taxon>Bacteria</taxon>
        <taxon>Bacillati</taxon>
        <taxon>Bacillota</taxon>
        <taxon>Clostridia</taxon>
        <taxon>Eubacteriales</taxon>
        <taxon>Eubacteriaceae</taxon>
        <taxon>Garciella</taxon>
    </lineage>
</organism>
<dbReference type="PROSITE" id="PS51462">
    <property type="entry name" value="NUDIX"/>
    <property type="match status" value="1"/>
</dbReference>
<dbReference type="Gene3D" id="3.90.79.10">
    <property type="entry name" value="Nucleoside Triphosphate Pyrophosphohydrolase"/>
    <property type="match status" value="1"/>
</dbReference>
<accession>A0A1T4MRD2</accession>
<sequence length="207" mass="24256">MKHQLKWLEHAKKLQSIAQAGLEYSKDKYDRERFEEIRDISIEIMSHYTEMESEKIRDLFASETGYQTPKIDVRAAVFKQNKILLVKEKIDGLWSLPGGWADIEFSLKENIMKECIEEAGAQVHPKKLIAILDGKNMLSQPYPYSIYKIFVECDYIQSVFQENIETSAAEFFTLENLPPLSLTRNNEKHIEMCFQAHKNKYHQSIFD</sequence>
<protein>
    <submittedName>
        <fullName evidence="2">ADP-ribose pyrophosphatase YjhB, NUDIX family</fullName>
    </submittedName>
</protein>
<dbReference type="AlphaFoldDB" id="A0A1T4MRD2"/>
<dbReference type="InterPro" id="IPR059176">
    <property type="entry name" value="UDP-X_N"/>
</dbReference>
<dbReference type="PANTHER" id="PTHR43222:SF2">
    <property type="entry name" value="NUDIX HYDROLASE 23, CHLOROPLASTIC"/>
    <property type="match status" value="1"/>
</dbReference>
<dbReference type="EMBL" id="FUWV01000008">
    <property type="protein sequence ID" value="SJZ69386.1"/>
    <property type="molecule type" value="Genomic_DNA"/>
</dbReference>
<dbReference type="PANTHER" id="PTHR43222">
    <property type="entry name" value="NUDIX HYDROLASE 23"/>
    <property type="match status" value="1"/>
</dbReference>
<evidence type="ECO:0000259" key="1">
    <source>
        <dbReference type="PROSITE" id="PS51462"/>
    </source>
</evidence>
<reference evidence="2 3" key="1">
    <citation type="submission" date="2017-02" db="EMBL/GenBank/DDBJ databases">
        <authorList>
            <person name="Peterson S.W."/>
        </authorList>
    </citation>
    <scope>NUCLEOTIDE SEQUENCE [LARGE SCALE GENOMIC DNA]</scope>
    <source>
        <strain evidence="2 3">DSM 15102</strain>
    </source>
</reference>
<dbReference type="InterPro" id="IPR015797">
    <property type="entry name" value="NUDIX_hydrolase-like_dom_sf"/>
</dbReference>
<keyword evidence="3" id="KW-1185">Reference proteome</keyword>
<gene>
    <name evidence="2" type="ORF">SAMN02745973_01408</name>
</gene>
<dbReference type="InterPro" id="IPR000086">
    <property type="entry name" value="NUDIX_hydrolase_dom"/>
</dbReference>
<dbReference type="Proteomes" id="UP000196365">
    <property type="component" value="Unassembled WGS sequence"/>
</dbReference>
<dbReference type="Pfam" id="PF00293">
    <property type="entry name" value="NUDIX"/>
    <property type="match status" value="1"/>
</dbReference>
<feature type="domain" description="Nudix hydrolase" evidence="1">
    <location>
        <begin position="68"/>
        <end position="196"/>
    </location>
</feature>
<name>A0A1T4MRD2_9FIRM</name>
<dbReference type="Pfam" id="PF12535">
    <property type="entry name" value="Nudix_N"/>
    <property type="match status" value="1"/>
</dbReference>
<evidence type="ECO:0000313" key="3">
    <source>
        <dbReference type="Proteomes" id="UP000196365"/>
    </source>
</evidence>
<proteinExistence type="predicted"/>
<dbReference type="SUPFAM" id="SSF55811">
    <property type="entry name" value="Nudix"/>
    <property type="match status" value="1"/>
</dbReference>
<dbReference type="RefSeq" id="WP_087678840.1">
    <property type="nucleotide sequence ID" value="NZ_FUWV01000008.1"/>
</dbReference>
<dbReference type="OrthoDB" id="9804442at2"/>
<evidence type="ECO:0000313" key="2">
    <source>
        <dbReference type="EMBL" id="SJZ69386.1"/>
    </source>
</evidence>